<name>A0AAV9YYJ8_9AGAR</name>
<reference evidence="1 2" key="1">
    <citation type="journal article" date="2024" name="J Genomics">
        <title>Draft genome sequencing and assembly of Favolaschia claudopus CIRM-BRFM 2984 isolated from oak limbs.</title>
        <authorList>
            <person name="Navarro D."/>
            <person name="Drula E."/>
            <person name="Chaduli D."/>
            <person name="Cazenave R."/>
            <person name="Ahrendt S."/>
            <person name="Wang J."/>
            <person name="Lipzen A."/>
            <person name="Daum C."/>
            <person name="Barry K."/>
            <person name="Grigoriev I.V."/>
            <person name="Favel A."/>
            <person name="Rosso M.N."/>
            <person name="Martin F."/>
        </authorList>
    </citation>
    <scope>NUCLEOTIDE SEQUENCE [LARGE SCALE GENOMIC DNA]</scope>
    <source>
        <strain evidence="1 2">CIRM-BRFM 2984</strain>
    </source>
</reference>
<sequence length="356" mass="39622">MRWNAMQSSGNAIESSDKFVLCVVRFLALWPPKPANLNVCIADPDPQQFLWHGKLKKKLALYHLVDLDGSRSARACVVLKSRSNLCTERITGARLNPPPPWFPEPAPCSVPAMRWNAMQSSGNAIESSDKFVLCVVRFLALWPPKPANLNVCIADPDPQQFLWHGKLKKKLALYHLVDLDGSRSARACVVLKSRSNLCTERITGARLNPPPPWFPEPAPCSVPAMRWNAMQSSGNAMESSDKFALCVVRFLALWPPKPANLNVCIADPDPQQFLWHGKLKKKLALCRQRDTRPKRRAVIVVGPLQRFASSLYPSRAGRGSFLATSRTSDSTGSRRLVLMEDRRVSALEGLSSPPIE</sequence>
<organism evidence="1 2">
    <name type="scientific">Favolaschia claudopus</name>
    <dbReference type="NCBI Taxonomy" id="2862362"/>
    <lineage>
        <taxon>Eukaryota</taxon>
        <taxon>Fungi</taxon>
        <taxon>Dikarya</taxon>
        <taxon>Basidiomycota</taxon>
        <taxon>Agaricomycotina</taxon>
        <taxon>Agaricomycetes</taxon>
        <taxon>Agaricomycetidae</taxon>
        <taxon>Agaricales</taxon>
        <taxon>Marasmiineae</taxon>
        <taxon>Mycenaceae</taxon>
        <taxon>Favolaschia</taxon>
    </lineage>
</organism>
<gene>
    <name evidence="1" type="ORF">R3P38DRAFT_2816492</name>
</gene>
<comment type="caution">
    <text evidence="1">The sequence shown here is derived from an EMBL/GenBank/DDBJ whole genome shotgun (WGS) entry which is preliminary data.</text>
</comment>
<keyword evidence="2" id="KW-1185">Reference proteome</keyword>
<dbReference type="EMBL" id="JAWWNJ010000286">
    <property type="protein sequence ID" value="KAK6966281.1"/>
    <property type="molecule type" value="Genomic_DNA"/>
</dbReference>
<dbReference type="AlphaFoldDB" id="A0AAV9YYJ8"/>
<proteinExistence type="predicted"/>
<protein>
    <submittedName>
        <fullName evidence="1">Uncharacterized protein</fullName>
    </submittedName>
</protein>
<evidence type="ECO:0000313" key="2">
    <source>
        <dbReference type="Proteomes" id="UP001362999"/>
    </source>
</evidence>
<evidence type="ECO:0000313" key="1">
    <source>
        <dbReference type="EMBL" id="KAK6966281.1"/>
    </source>
</evidence>
<dbReference type="Proteomes" id="UP001362999">
    <property type="component" value="Unassembled WGS sequence"/>
</dbReference>
<accession>A0AAV9YYJ8</accession>